<dbReference type="OrthoDB" id="10262475at2759"/>
<dbReference type="FunCoup" id="A0A7J7C070">
    <property type="interactions" value="93"/>
</dbReference>
<organism evidence="4 5">
    <name type="scientific">Tripterygium wilfordii</name>
    <name type="common">Thunder God vine</name>
    <dbReference type="NCBI Taxonomy" id="458696"/>
    <lineage>
        <taxon>Eukaryota</taxon>
        <taxon>Viridiplantae</taxon>
        <taxon>Streptophyta</taxon>
        <taxon>Embryophyta</taxon>
        <taxon>Tracheophyta</taxon>
        <taxon>Spermatophyta</taxon>
        <taxon>Magnoliopsida</taxon>
        <taxon>eudicotyledons</taxon>
        <taxon>Gunneridae</taxon>
        <taxon>Pentapetalae</taxon>
        <taxon>rosids</taxon>
        <taxon>fabids</taxon>
        <taxon>Celastrales</taxon>
        <taxon>Celastraceae</taxon>
        <taxon>Tripterygium</taxon>
    </lineage>
</organism>
<evidence type="ECO:0000256" key="2">
    <source>
        <dbReference type="ARBA" id="ARBA00022737"/>
    </source>
</evidence>
<dbReference type="InterPro" id="IPR036322">
    <property type="entry name" value="WD40_repeat_dom_sf"/>
</dbReference>
<keyword evidence="2" id="KW-0677">Repeat</keyword>
<accession>A0A7J7C070</accession>
<comment type="caution">
    <text evidence="4">The sequence shown here is derived from an EMBL/GenBank/DDBJ whole genome shotgun (WGS) entry which is preliminary data.</text>
</comment>
<evidence type="ECO:0000256" key="1">
    <source>
        <dbReference type="ARBA" id="ARBA00022574"/>
    </source>
</evidence>
<keyword evidence="1 3" id="KW-0853">WD repeat</keyword>
<reference evidence="4 5" key="1">
    <citation type="journal article" date="2020" name="Nat. Commun.">
        <title>Genome of Tripterygium wilfordii and identification of cytochrome P450 involved in triptolide biosynthesis.</title>
        <authorList>
            <person name="Tu L."/>
            <person name="Su P."/>
            <person name="Zhang Z."/>
            <person name="Gao L."/>
            <person name="Wang J."/>
            <person name="Hu T."/>
            <person name="Zhou J."/>
            <person name="Zhang Y."/>
            <person name="Zhao Y."/>
            <person name="Liu Y."/>
            <person name="Song Y."/>
            <person name="Tong Y."/>
            <person name="Lu Y."/>
            <person name="Yang J."/>
            <person name="Xu C."/>
            <person name="Jia M."/>
            <person name="Peters R.J."/>
            <person name="Huang L."/>
            <person name="Gao W."/>
        </authorList>
    </citation>
    <scope>NUCLEOTIDE SEQUENCE [LARGE SCALE GENOMIC DNA]</scope>
    <source>
        <strain evidence="5">cv. XIE 37</strain>
        <tissue evidence="4">Leaf</tissue>
    </source>
</reference>
<evidence type="ECO:0000313" key="5">
    <source>
        <dbReference type="Proteomes" id="UP000593562"/>
    </source>
</evidence>
<dbReference type="SUPFAM" id="SSF50978">
    <property type="entry name" value="WD40 repeat-like"/>
    <property type="match status" value="1"/>
</dbReference>
<dbReference type="EMBL" id="JAAARO010000022">
    <property type="protein sequence ID" value="KAF5727166.1"/>
    <property type="molecule type" value="Genomic_DNA"/>
</dbReference>
<dbReference type="FunFam" id="2.130.10.10:FF:001244">
    <property type="entry name" value="Mitotic checkpoint protein BUB3.3"/>
    <property type="match status" value="1"/>
</dbReference>
<name>A0A7J7C070_TRIWF</name>
<sequence>MNGACLEFEDQITDAVSRIRFAPLSNNLLISSWDSKLRLYDVDRSLLRFEVASEAALLDCCFQSESVALSVGSDGFVTRYDLHSTNGDTIGNHEDIATRVGYSEETCQIITAGLDKKIICWDTRTTRPLACLEKLDAEVESMSLSGFILMVAIGASVYMYDLRNLDKLVQSKESKADVRIRCVSSHHSSRGYAVGSIDGRVTLEIDPTVSNDMGYTFRCYPKSRDGKFLVPVNDIVFNPHIGSAFVTGDNEGYVMAWDARSKRKLCELPRYPNSVASLSYNREGQILAIASSYTYQEANEKEEPPQIFLHNLDDNSIRSCAGGSSSRK</sequence>
<dbReference type="Gene3D" id="2.130.10.10">
    <property type="entry name" value="YVTN repeat-like/Quinoprotein amine dehydrogenase"/>
    <property type="match status" value="1"/>
</dbReference>
<dbReference type="AlphaFoldDB" id="A0A7J7C070"/>
<keyword evidence="5" id="KW-1185">Reference proteome</keyword>
<feature type="repeat" description="WD" evidence="3">
    <location>
        <begin position="90"/>
        <end position="131"/>
    </location>
</feature>
<dbReference type="InterPro" id="IPR015943">
    <property type="entry name" value="WD40/YVTN_repeat-like_dom_sf"/>
</dbReference>
<dbReference type="InParanoid" id="A0A7J7C070"/>
<evidence type="ECO:0000256" key="3">
    <source>
        <dbReference type="PROSITE-ProRule" id="PRU00221"/>
    </source>
</evidence>
<dbReference type="InterPro" id="IPR001680">
    <property type="entry name" value="WD40_rpt"/>
</dbReference>
<protein>
    <submittedName>
        <fullName evidence="4">Mitotic checkpoint protein BUB3.3</fullName>
    </submittedName>
</protein>
<dbReference type="Proteomes" id="UP000593562">
    <property type="component" value="Unassembled WGS sequence"/>
</dbReference>
<dbReference type="SMART" id="SM00320">
    <property type="entry name" value="WD40"/>
    <property type="match status" value="4"/>
</dbReference>
<gene>
    <name evidence="4" type="ORF">HS088_TW22G00854</name>
</gene>
<dbReference type="Pfam" id="PF00400">
    <property type="entry name" value="WD40"/>
    <property type="match status" value="1"/>
</dbReference>
<proteinExistence type="predicted"/>
<evidence type="ECO:0000313" key="4">
    <source>
        <dbReference type="EMBL" id="KAF5727166.1"/>
    </source>
</evidence>
<dbReference type="PANTHER" id="PTHR10971">
    <property type="entry name" value="MRNA EXPORT FACTOR AND BUB3"/>
    <property type="match status" value="1"/>
</dbReference>
<dbReference type="PROSITE" id="PS50082">
    <property type="entry name" value="WD_REPEATS_2"/>
    <property type="match status" value="1"/>
</dbReference>